<dbReference type="AlphaFoldDB" id="A0ABD3S456"/>
<proteinExistence type="predicted"/>
<sequence length="138" mass="15389">MLNKAKNNRHNQLRSSTAKVSPATSKSVSGANDSRREQRAHPEVGGYNMIKVRIAEARRGPNKSQADPMATQGNSPRKKIALWYEVQSFLHIGNVMLKENDLFNLFHPLTLELLSTTIHPLTLELVSTAEGNVLLSTW</sequence>
<protein>
    <submittedName>
        <fullName evidence="2">Uncharacterized protein</fullName>
    </submittedName>
</protein>
<evidence type="ECO:0000313" key="2">
    <source>
        <dbReference type="EMBL" id="KAL3819254.1"/>
    </source>
</evidence>
<comment type="caution">
    <text evidence="2">The sequence shown here is derived from an EMBL/GenBank/DDBJ whole genome shotgun (WGS) entry which is preliminary data.</text>
</comment>
<evidence type="ECO:0000313" key="3">
    <source>
        <dbReference type="Proteomes" id="UP001634393"/>
    </source>
</evidence>
<gene>
    <name evidence="2" type="ORF">ACJIZ3_005159</name>
</gene>
<evidence type="ECO:0000256" key="1">
    <source>
        <dbReference type="SAM" id="MobiDB-lite"/>
    </source>
</evidence>
<feature type="region of interest" description="Disordered" evidence="1">
    <location>
        <begin position="1"/>
        <end position="46"/>
    </location>
</feature>
<reference evidence="2 3" key="1">
    <citation type="submission" date="2024-12" db="EMBL/GenBank/DDBJ databases">
        <title>The unique morphological basis and parallel evolutionary history of personate flowers in Penstemon.</title>
        <authorList>
            <person name="Depatie T.H."/>
            <person name="Wessinger C.A."/>
        </authorList>
    </citation>
    <scope>NUCLEOTIDE SEQUENCE [LARGE SCALE GENOMIC DNA]</scope>
    <source>
        <strain evidence="2">WTNN_2</strain>
        <tissue evidence="2">Leaf</tissue>
    </source>
</reference>
<dbReference type="Proteomes" id="UP001634393">
    <property type="component" value="Unassembled WGS sequence"/>
</dbReference>
<organism evidence="2 3">
    <name type="scientific">Penstemon smallii</name>
    <dbReference type="NCBI Taxonomy" id="265156"/>
    <lineage>
        <taxon>Eukaryota</taxon>
        <taxon>Viridiplantae</taxon>
        <taxon>Streptophyta</taxon>
        <taxon>Embryophyta</taxon>
        <taxon>Tracheophyta</taxon>
        <taxon>Spermatophyta</taxon>
        <taxon>Magnoliopsida</taxon>
        <taxon>eudicotyledons</taxon>
        <taxon>Gunneridae</taxon>
        <taxon>Pentapetalae</taxon>
        <taxon>asterids</taxon>
        <taxon>lamiids</taxon>
        <taxon>Lamiales</taxon>
        <taxon>Plantaginaceae</taxon>
        <taxon>Cheloneae</taxon>
        <taxon>Penstemon</taxon>
    </lineage>
</organism>
<name>A0ABD3S456_9LAMI</name>
<accession>A0ABD3S456</accession>
<keyword evidence="3" id="KW-1185">Reference proteome</keyword>
<dbReference type="EMBL" id="JBJXBP010000007">
    <property type="protein sequence ID" value="KAL3819254.1"/>
    <property type="molecule type" value="Genomic_DNA"/>
</dbReference>
<feature type="compositionally biased region" description="Polar residues" evidence="1">
    <location>
        <begin position="13"/>
        <end position="32"/>
    </location>
</feature>
<feature type="region of interest" description="Disordered" evidence="1">
    <location>
        <begin position="55"/>
        <end position="74"/>
    </location>
</feature>
<feature type="compositionally biased region" description="Basic residues" evidence="1">
    <location>
        <begin position="1"/>
        <end position="12"/>
    </location>
</feature>
<feature type="compositionally biased region" description="Basic and acidic residues" evidence="1">
    <location>
        <begin position="33"/>
        <end position="42"/>
    </location>
</feature>